<dbReference type="Pfam" id="PF16335">
    <property type="entry name" value="GtaA_6_Hairpin"/>
    <property type="match status" value="1"/>
</dbReference>
<dbReference type="PANTHER" id="PTHR31987">
    <property type="entry name" value="GLUTAMINASE A-RELATED"/>
    <property type="match status" value="1"/>
</dbReference>
<organism evidence="4 5">
    <name type="scientific">Camelliibacillus cellulosilyticus</name>
    <dbReference type="NCBI Taxonomy" id="2174486"/>
    <lineage>
        <taxon>Bacteria</taxon>
        <taxon>Bacillati</taxon>
        <taxon>Bacillota</taxon>
        <taxon>Bacilli</taxon>
        <taxon>Bacillales</taxon>
        <taxon>Sporolactobacillaceae</taxon>
        <taxon>Camelliibacillus</taxon>
    </lineage>
</organism>
<evidence type="ECO:0000313" key="5">
    <source>
        <dbReference type="Proteomes" id="UP001596022"/>
    </source>
</evidence>
<dbReference type="EMBL" id="JBHSFW010000011">
    <property type="protein sequence ID" value="MFC4619751.1"/>
    <property type="molecule type" value="Genomic_DNA"/>
</dbReference>
<dbReference type="InterPro" id="IPR052743">
    <property type="entry name" value="Glutaminase_GtaA"/>
</dbReference>
<dbReference type="InterPro" id="IPR032514">
    <property type="entry name" value="GtaA_central"/>
</dbReference>
<dbReference type="SUPFAM" id="SSF48208">
    <property type="entry name" value="Six-hairpin glycosidases"/>
    <property type="match status" value="1"/>
</dbReference>
<comment type="caution">
    <text evidence="4">The sequence shown here is derived from an EMBL/GenBank/DDBJ whole genome shotgun (WGS) entry which is preliminary data.</text>
</comment>
<proteinExistence type="predicted"/>
<dbReference type="InterPro" id="IPR032515">
    <property type="entry name" value="DUF4964"/>
</dbReference>
<dbReference type="Pfam" id="PF17168">
    <property type="entry name" value="DUF5127"/>
    <property type="match status" value="1"/>
</dbReference>
<dbReference type="Proteomes" id="UP001596022">
    <property type="component" value="Unassembled WGS sequence"/>
</dbReference>
<feature type="domain" description="Glutaminase A central" evidence="2">
    <location>
        <begin position="320"/>
        <end position="662"/>
    </location>
</feature>
<sequence>MGRPFRPPSVPLVTVDPYFSVWSPCDHLYDGHTVHWTNQRQSMVGLIRIDGKTKRFIGKINMENEGGYEEPASLKQTGLKVEPLSTTYIFDGEGIELEVNFTTPLLLNDLDLLSRPLSYLTFKVRSTDGHPHNISLYFDISGEWCVNTTDQAVVWEQININEQVLAMRMGSEEQPVLKRAGDDTRIDWGYCYLVVPNSPHVSTVIHSYHGRKMFADTGRLTVKMDDRKPRAVLDDTPVMTAMFNIELTHDNPQSSNYLILAYDDILSIEYFGKPLNAYWRRTGLSFNEMISRGISEYHDVMQKCADFNARLIQESVAAGGEKYKDLLSLAYRQAIAAHKLVVNDNGDLLFFSKENFSNGCIATVDVSYPSIPLFLRYNLDLVKGMMRPILQFAKSGEWLFDFAPHDVGCYPKANGQVYGENKLEYQMPIEECGNMLIMAAAVCQIKKDPQFAEESWSLLTRWANYLMEHGMDPENQLCTDDFAGHLAHNANLSIKAILGIGAYARLCQITGKSNGDDYLKAAKEMALKWVEMADAGNHYKLTFDGASETWSQKYNLVWDRLLDLHLFPEEVFGKEIEFYLMKQNQYGLPLDNRNTYTKADWLVWSASLAKTKEIFEQMITPLWDFLNETPSRVPFTDWYDTVTGKQMNFQNRSVVGGLFIKLLSH</sequence>
<evidence type="ECO:0000313" key="4">
    <source>
        <dbReference type="EMBL" id="MFC4619751.1"/>
    </source>
</evidence>
<name>A0ABV9GNJ9_9BACL</name>
<feature type="domain" description="DUF4964" evidence="1">
    <location>
        <begin position="5"/>
        <end position="63"/>
    </location>
</feature>
<keyword evidence="5" id="KW-1185">Reference proteome</keyword>
<dbReference type="Pfam" id="PF16334">
    <property type="entry name" value="DUF4964"/>
    <property type="match status" value="1"/>
</dbReference>
<evidence type="ECO:0000259" key="1">
    <source>
        <dbReference type="Pfam" id="PF16334"/>
    </source>
</evidence>
<reference evidence="5" key="1">
    <citation type="journal article" date="2019" name="Int. J. Syst. Evol. Microbiol.">
        <title>The Global Catalogue of Microorganisms (GCM) 10K type strain sequencing project: providing services to taxonomists for standard genome sequencing and annotation.</title>
        <authorList>
            <consortium name="The Broad Institute Genomics Platform"/>
            <consortium name="The Broad Institute Genome Sequencing Center for Infectious Disease"/>
            <person name="Wu L."/>
            <person name="Ma J."/>
        </authorList>
    </citation>
    <scope>NUCLEOTIDE SEQUENCE [LARGE SCALE GENOMIC DNA]</scope>
    <source>
        <strain evidence="5">CGMCC 1.16306</strain>
    </source>
</reference>
<dbReference type="RefSeq" id="WP_376846842.1">
    <property type="nucleotide sequence ID" value="NZ_JBHSFW010000011.1"/>
</dbReference>
<dbReference type="InterPro" id="IPR033433">
    <property type="entry name" value="GtaA_N"/>
</dbReference>
<evidence type="ECO:0000259" key="2">
    <source>
        <dbReference type="Pfam" id="PF16335"/>
    </source>
</evidence>
<feature type="domain" description="Glutaminase A N-terminal" evidence="3">
    <location>
        <begin position="85"/>
        <end position="313"/>
    </location>
</feature>
<dbReference type="InterPro" id="IPR008928">
    <property type="entry name" value="6-hairpin_glycosidase_sf"/>
</dbReference>
<accession>A0ABV9GNJ9</accession>
<dbReference type="PANTHER" id="PTHR31987:SF1">
    <property type="entry name" value="GLUTAMINASE A"/>
    <property type="match status" value="1"/>
</dbReference>
<protein>
    <submittedName>
        <fullName evidence="4">Glutaminase domain-containing protein</fullName>
    </submittedName>
</protein>
<gene>
    <name evidence="4" type="ORF">ACFO4N_13630</name>
</gene>
<evidence type="ECO:0000259" key="3">
    <source>
        <dbReference type="Pfam" id="PF17168"/>
    </source>
</evidence>